<organism evidence="1 2">
    <name type="scientific">Camellia lanceoleosa</name>
    <dbReference type="NCBI Taxonomy" id="1840588"/>
    <lineage>
        <taxon>Eukaryota</taxon>
        <taxon>Viridiplantae</taxon>
        <taxon>Streptophyta</taxon>
        <taxon>Embryophyta</taxon>
        <taxon>Tracheophyta</taxon>
        <taxon>Spermatophyta</taxon>
        <taxon>Magnoliopsida</taxon>
        <taxon>eudicotyledons</taxon>
        <taxon>Gunneridae</taxon>
        <taxon>Pentapetalae</taxon>
        <taxon>asterids</taxon>
        <taxon>Ericales</taxon>
        <taxon>Theaceae</taxon>
        <taxon>Camellia</taxon>
    </lineage>
</organism>
<comment type="caution">
    <text evidence="1">The sequence shown here is derived from an EMBL/GenBank/DDBJ whole genome shotgun (WGS) entry which is preliminary data.</text>
</comment>
<dbReference type="EMBL" id="CM045764">
    <property type="protein sequence ID" value="KAI8006810.1"/>
    <property type="molecule type" value="Genomic_DNA"/>
</dbReference>
<proteinExistence type="predicted"/>
<dbReference type="Proteomes" id="UP001060215">
    <property type="component" value="Chromosome 7"/>
</dbReference>
<name>A0ACC0H2H1_9ERIC</name>
<reference evidence="1 2" key="1">
    <citation type="journal article" date="2022" name="Plant J.">
        <title>Chromosome-level genome of Camellia lanceoleosa provides a valuable resource for understanding genome evolution and self-incompatibility.</title>
        <authorList>
            <person name="Gong W."/>
            <person name="Xiao S."/>
            <person name="Wang L."/>
            <person name="Liao Z."/>
            <person name="Chang Y."/>
            <person name="Mo W."/>
            <person name="Hu G."/>
            <person name="Li W."/>
            <person name="Zhao G."/>
            <person name="Zhu H."/>
            <person name="Hu X."/>
            <person name="Ji K."/>
            <person name="Xiang X."/>
            <person name="Song Q."/>
            <person name="Yuan D."/>
            <person name="Jin S."/>
            <person name="Zhang L."/>
        </authorList>
    </citation>
    <scope>NUCLEOTIDE SEQUENCE [LARGE SCALE GENOMIC DNA]</scope>
    <source>
        <strain evidence="1">SQ_2022a</strain>
    </source>
</reference>
<protein>
    <submittedName>
        <fullName evidence="1">Bidirectional sugar transporter SWEET3</fullName>
    </submittedName>
</protein>
<sequence>MGDRLHLSVGVMGNVASMLLYTAPILTFARVIKKKSNEDFSCVPYIIALLNCFLYTWYGLPVVSYRWENFPVVTINGLGIFLELSFILIYFWFASAKGKRKVAMITIPVILVCCITAIISAFAFHDHHHRKIFVGSIGLIASIAMYGSPLVVVKKVIETKSVEFMPFYLSLFSFLASSLWMTYGLLGHDLFLASPNLVGSPLGILQLVIYFKYRKRGIMGGPHKCDIEKNGDKTKQQLQVMVTEDTNGKI</sequence>
<accession>A0ACC0H2H1</accession>
<evidence type="ECO:0000313" key="1">
    <source>
        <dbReference type="EMBL" id="KAI8006810.1"/>
    </source>
</evidence>
<keyword evidence="1" id="KW-0813">Transport</keyword>
<evidence type="ECO:0000313" key="2">
    <source>
        <dbReference type="Proteomes" id="UP001060215"/>
    </source>
</evidence>
<keyword evidence="2" id="KW-1185">Reference proteome</keyword>
<gene>
    <name evidence="1" type="ORF">LOK49_LG07G00262</name>
</gene>
<keyword evidence="1" id="KW-0762">Sugar transport</keyword>